<evidence type="ECO:0000256" key="2">
    <source>
        <dbReference type="SAM" id="MobiDB-lite"/>
    </source>
</evidence>
<sequence length="59" mass="6836">MIDPLFARAELAIEESQTLREQRKSLTDQRDEQLAELRQSVHNSASARTEIKAHRDNCK</sequence>
<protein>
    <submittedName>
        <fullName evidence="3">Uncharacterized protein</fullName>
    </submittedName>
</protein>
<comment type="caution">
    <text evidence="3">The sequence shown here is derived from an EMBL/GenBank/DDBJ whole genome shotgun (WGS) entry which is preliminary data.</text>
</comment>
<dbReference type="Proteomes" id="UP001565471">
    <property type="component" value="Unassembled WGS sequence"/>
</dbReference>
<dbReference type="RefSeq" id="WP_016840737.1">
    <property type="nucleotide sequence ID" value="NZ_BJNL01000010.1"/>
</dbReference>
<name>A0ABV4F1H9_BRAEL</name>
<feature type="coiled-coil region" evidence="1">
    <location>
        <begin position="9"/>
        <end position="36"/>
    </location>
</feature>
<evidence type="ECO:0000256" key="1">
    <source>
        <dbReference type="SAM" id="Coils"/>
    </source>
</evidence>
<feature type="compositionally biased region" description="Basic and acidic residues" evidence="2">
    <location>
        <begin position="49"/>
        <end position="59"/>
    </location>
</feature>
<evidence type="ECO:0000313" key="4">
    <source>
        <dbReference type="Proteomes" id="UP001565471"/>
    </source>
</evidence>
<gene>
    <name evidence="3" type="ORF">ABIF29_003950</name>
</gene>
<organism evidence="3 4">
    <name type="scientific">Bradyrhizobium elkanii</name>
    <dbReference type="NCBI Taxonomy" id="29448"/>
    <lineage>
        <taxon>Bacteria</taxon>
        <taxon>Pseudomonadati</taxon>
        <taxon>Pseudomonadota</taxon>
        <taxon>Alphaproteobacteria</taxon>
        <taxon>Hyphomicrobiales</taxon>
        <taxon>Nitrobacteraceae</taxon>
        <taxon>Bradyrhizobium</taxon>
    </lineage>
</organism>
<feature type="region of interest" description="Disordered" evidence="2">
    <location>
        <begin position="39"/>
        <end position="59"/>
    </location>
</feature>
<keyword evidence="4" id="KW-1185">Reference proteome</keyword>
<accession>A0ABV4F1H9</accession>
<dbReference type="GeneID" id="92954716"/>
<evidence type="ECO:0000313" key="3">
    <source>
        <dbReference type="EMBL" id="MEY9317151.1"/>
    </source>
</evidence>
<dbReference type="EMBL" id="JBGBZA010000002">
    <property type="protein sequence ID" value="MEY9317151.1"/>
    <property type="molecule type" value="Genomic_DNA"/>
</dbReference>
<proteinExistence type="predicted"/>
<reference evidence="3 4" key="1">
    <citation type="submission" date="2024-07" db="EMBL/GenBank/DDBJ databases">
        <title>Genomic Encyclopedia of Type Strains, Phase V (KMG-V): Genome sequencing to study the core and pangenomes of soil and plant-associated prokaryotes.</title>
        <authorList>
            <person name="Whitman W."/>
        </authorList>
    </citation>
    <scope>NUCLEOTIDE SEQUENCE [LARGE SCALE GENOMIC DNA]</scope>
    <source>
        <strain evidence="3 4">USDA 415</strain>
    </source>
</reference>
<keyword evidence="1" id="KW-0175">Coiled coil</keyword>